<sequence>MIEKDIMMSVEDKENWKLGEKVKGMRADQGMSLRMLGKKSGISPAMISMIENNRVSPTLTKLHKLLAALGTTFGDFFSNTVENQITFYFPKGKMKTIGSKRRRYTIILPRHRDIKMQMVREEISPDDKPEMETHGFDVAGYLLEGGPLKL</sequence>
<evidence type="ECO:0000313" key="3">
    <source>
        <dbReference type="EMBL" id="PIP16176.1"/>
    </source>
</evidence>
<feature type="domain" description="HTH cro/C1-type" evidence="2">
    <location>
        <begin position="22"/>
        <end position="76"/>
    </location>
</feature>
<dbReference type="InterPro" id="IPR001387">
    <property type="entry name" value="Cro/C1-type_HTH"/>
</dbReference>
<dbReference type="Pfam" id="PF01381">
    <property type="entry name" value="HTH_3"/>
    <property type="match status" value="1"/>
</dbReference>
<dbReference type="PANTHER" id="PTHR46797:SF1">
    <property type="entry name" value="METHYLPHOSPHONATE SYNTHASE"/>
    <property type="match status" value="1"/>
</dbReference>
<comment type="caution">
    <text evidence="3">The sequence shown here is derived from an EMBL/GenBank/DDBJ whole genome shotgun (WGS) entry which is preliminary data.</text>
</comment>
<name>A0A2G9YAC5_9BACT</name>
<dbReference type="AlphaFoldDB" id="A0A2G9YAC5"/>
<organism evidence="3 4">
    <name type="scientific">bacterium (Candidatus Ratteibacteria) CG23_combo_of_CG06-09_8_20_14_all_48_7</name>
    <dbReference type="NCBI Taxonomy" id="2014292"/>
    <lineage>
        <taxon>Bacteria</taxon>
        <taxon>Candidatus Ratteibacteria</taxon>
    </lineage>
</organism>
<evidence type="ECO:0000256" key="1">
    <source>
        <dbReference type="ARBA" id="ARBA00023125"/>
    </source>
</evidence>
<dbReference type="Gene3D" id="1.10.260.40">
    <property type="entry name" value="lambda repressor-like DNA-binding domains"/>
    <property type="match status" value="1"/>
</dbReference>
<dbReference type="GO" id="GO:0005829">
    <property type="term" value="C:cytosol"/>
    <property type="evidence" value="ECO:0007669"/>
    <property type="project" value="TreeGrafter"/>
</dbReference>
<dbReference type="PANTHER" id="PTHR46797">
    <property type="entry name" value="HTH-TYPE TRANSCRIPTIONAL REGULATOR"/>
    <property type="match status" value="1"/>
</dbReference>
<dbReference type="GO" id="GO:0003700">
    <property type="term" value="F:DNA-binding transcription factor activity"/>
    <property type="evidence" value="ECO:0007669"/>
    <property type="project" value="TreeGrafter"/>
</dbReference>
<proteinExistence type="predicted"/>
<accession>A0A2G9YAC5</accession>
<dbReference type="GO" id="GO:0003677">
    <property type="term" value="F:DNA binding"/>
    <property type="evidence" value="ECO:0007669"/>
    <property type="project" value="UniProtKB-KW"/>
</dbReference>
<dbReference type="PROSITE" id="PS50943">
    <property type="entry name" value="HTH_CROC1"/>
    <property type="match status" value="1"/>
</dbReference>
<dbReference type="EMBL" id="PCRF01000190">
    <property type="protein sequence ID" value="PIP16176.1"/>
    <property type="molecule type" value="Genomic_DNA"/>
</dbReference>
<protein>
    <recommendedName>
        <fullName evidence="2">HTH cro/C1-type domain-containing protein</fullName>
    </recommendedName>
</protein>
<dbReference type="InterPro" id="IPR010982">
    <property type="entry name" value="Lambda_DNA-bd_dom_sf"/>
</dbReference>
<evidence type="ECO:0000259" key="2">
    <source>
        <dbReference type="PROSITE" id="PS50943"/>
    </source>
</evidence>
<dbReference type="SUPFAM" id="SSF47413">
    <property type="entry name" value="lambda repressor-like DNA-binding domains"/>
    <property type="match status" value="1"/>
</dbReference>
<dbReference type="Proteomes" id="UP000230392">
    <property type="component" value="Unassembled WGS sequence"/>
</dbReference>
<keyword evidence="1" id="KW-0238">DNA-binding</keyword>
<evidence type="ECO:0000313" key="4">
    <source>
        <dbReference type="Proteomes" id="UP000230392"/>
    </source>
</evidence>
<feature type="non-terminal residue" evidence="3">
    <location>
        <position position="150"/>
    </location>
</feature>
<gene>
    <name evidence="3" type="ORF">COX46_03875</name>
</gene>
<dbReference type="SMART" id="SM00530">
    <property type="entry name" value="HTH_XRE"/>
    <property type="match status" value="1"/>
</dbReference>
<reference evidence="3 4" key="1">
    <citation type="submission" date="2017-09" db="EMBL/GenBank/DDBJ databases">
        <title>Depth-based differentiation of microbial function through sediment-hosted aquifers and enrichment of novel symbionts in the deep terrestrial subsurface.</title>
        <authorList>
            <person name="Probst A.J."/>
            <person name="Ladd B."/>
            <person name="Jarett J.K."/>
            <person name="Geller-Mcgrath D.E."/>
            <person name="Sieber C.M."/>
            <person name="Emerson J.B."/>
            <person name="Anantharaman K."/>
            <person name="Thomas B.C."/>
            <person name="Malmstrom R."/>
            <person name="Stieglmeier M."/>
            <person name="Klingl A."/>
            <person name="Woyke T."/>
            <person name="Ryan C.M."/>
            <person name="Banfield J.F."/>
        </authorList>
    </citation>
    <scope>NUCLEOTIDE SEQUENCE [LARGE SCALE GENOMIC DNA]</scope>
    <source>
        <strain evidence="3">CG23_combo_of_CG06-09_8_20_14_all_48_7</strain>
    </source>
</reference>
<dbReference type="InterPro" id="IPR050807">
    <property type="entry name" value="TransReg_Diox_bact_type"/>
</dbReference>
<dbReference type="CDD" id="cd00093">
    <property type="entry name" value="HTH_XRE"/>
    <property type="match status" value="1"/>
</dbReference>